<proteinExistence type="predicted"/>
<dbReference type="PROSITE" id="PS50927">
    <property type="entry name" value="BULB_LECTIN"/>
    <property type="match status" value="1"/>
</dbReference>
<gene>
    <name evidence="2" type="ORF">SVIM_LOCUS158146</name>
</gene>
<dbReference type="EMBL" id="CAADRP010000946">
    <property type="protein sequence ID" value="VFU33808.1"/>
    <property type="molecule type" value="Genomic_DNA"/>
</dbReference>
<organism evidence="2">
    <name type="scientific">Salix viminalis</name>
    <name type="common">Common osier</name>
    <name type="synonym">Basket willow</name>
    <dbReference type="NCBI Taxonomy" id="40686"/>
    <lineage>
        <taxon>Eukaryota</taxon>
        <taxon>Viridiplantae</taxon>
        <taxon>Streptophyta</taxon>
        <taxon>Embryophyta</taxon>
        <taxon>Tracheophyta</taxon>
        <taxon>Spermatophyta</taxon>
        <taxon>Magnoliopsida</taxon>
        <taxon>eudicotyledons</taxon>
        <taxon>Gunneridae</taxon>
        <taxon>Pentapetalae</taxon>
        <taxon>rosids</taxon>
        <taxon>fabids</taxon>
        <taxon>Malpighiales</taxon>
        <taxon>Salicaceae</taxon>
        <taxon>Saliceae</taxon>
        <taxon>Salix</taxon>
    </lineage>
</organism>
<evidence type="ECO:0000259" key="1">
    <source>
        <dbReference type="PROSITE" id="PS50927"/>
    </source>
</evidence>
<evidence type="ECO:0000313" key="2">
    <source>
        <dbReference type="EMBL" id="VFU33808.1"/>
    </source>
</evidence>
<dbReference type="Pfam" id="PF01453">
    <property type="entry name" value="B_lectin"/>
    <property type="match status" value="1"/>
</dbReference>
<dbReference type="AlphaFoldDB" id="A0A6N2LEB3"/>
<feature type="domain" description="Bulb-type lectin" evidence="1">
    <location>
        <begin position="1"/>
        <end position="118"/>
    </location>
</feature>
<sequence>MTRLLRHISHENLAIDILEYGTINYHKKTVVWVANRNHPINGSSGVFSFDEYGNSFSIMTSEMFQYDLQMFQEEADNSVAQLLEFGKLLFWFKKAKNVSGELPLRLGDHRGDHTALNL</sequence>
<protein>
    <recommendedName>
        <fullName evidence="1">Bulb-type lectin domain-containing protein</fullName>
    </recommendedName>
</protein>
<reference evidence="2" key="1">
    <citation type="submission" date="2019-03" db="EMBL/GenBank/DDBJ databases">
        <authorList>
            <person name="Mank J."/>
            <person name="Almeida P."/>
        </authorList>
    </citation>
    <scope>NUCLEOTIDE SEQUENCE</scope>
    <source>
        <strain evidence="2">78183</strain>
    </source>
</reference>
<accession>A0A6N2LEB3</accession>
<name>A0A6N2LEB3_SALVM</name>
<dbReference type="InterPro" id="IPR001480">
    <property type="entry name" value="Bulb-type_lectin_dom"/>
</dbReference>